<dbReference type="AlphaFoldDB" id="A0A344UHV3"/>
<gene>
    <name evidence="1" type="ORF">DK843_11430</name>
</gene>
<dbReference type="RefSeq" id="WP_114073307.1">
    <property type="nucleotide sequence ID" value="NZ_CP029554.1"/>
</dbReference>
<sequence length="147" mass="16409">MTTDEYLSDAQRLIGMAGKGISEGMDDKEVIAATTFFSLGVERLLKFILADVNPVFVLSNGDFKNAAPCLYKHRFVNDDQHSVTSSKPDHEVVSYRVALQRALLFSAGVKENSQLLYSLGLCCINQKYAKKLLCFCKKLRLYGGNFQ</sequence>
<name>A0A344UHV3_9NEIS</name>
<reference evidence="1 2" key="1">
    <citation type="submission" date="2018-05" db="EMBL/GenBank/DDBJ databases">
        <title>Genome sequencing, assembly and analysis of the novel insecticidal bacterium, Chromobacterium phragmitis.</title>
        <authorList>
            <person name="Sparks M.E."/>
            <person name="Blackburn M.B."/>
            <person name="Gundersen-Rindal D.E."/>
        </authorList>
    </citation>
    <scope>NUCLEOTIDE SEQUENCE [LARGE SCALE GENOMIC DNA]</scope>
    <source>
        <strain evidence="1">IIBBL 274-1</strain>
    </source>
</reference>
<organism evidence="1 2">
    <name type="scientific">Chromobacterium phragmitis</name>
    <dbReference type="NCBI Taxonomy" id="2202141"/>
    <lineage>
        <taxon>Bacteria</taxon>
        <taxon>Pseudomonadati</taxon>
        <taxon>Pseudomonadota</taxon>
        <taxon>Betaproteobacteria</taxon>
        <taxon>Neisseriales</taxon>
        <taxon>Chromobacteriaceae</taxon>
        <taxon>Chromobacterium</taxon>
    </lineage>
</organism>
<evidence type="ECO:0000313" key="1">
    <source>
        <dbReference type="EMBL" id="AXE34851.1"/>
    </source>
</evidence>
<dbReference type="Proteomes" id="UP000252038">
    <property type="component" value="Chromosome"/>
</dbReference>
<dbReference type="EMBL" id="CP029554">
    <property type="protein sequence ID" value="AXE34851.1"/>
    <property type="molecule type" value="Genomic_DNA"/>
</dbReference>
<dbReference type="KEGG" id="chrb:DK843_11430"/>
<proteinExistence type="predicted"/>
<accession>A0A344UHV3</accession>
<protein>
    <submittedName>
        <fullName evidence="1">Uncharacterized protein</fullName>
    </submittedName>
</protein>
<evidence type="ECO:0000313" key="2">
    <source>
        <dbReference type="Proteomes" id="UP000252038"/>
    </source>
</evidence>